<dbReference type="RefSeq" id="WP_275093660.1">
    <property type="nucleotide sequence ID" value="NZ_CP118606.1"/>
</dbReference>
<gene>
    <name evidence="5" type="ORF">PWF71_06220</name>
</gene>
<evidence type="ECO:0000256" key="1">
    <source>
        <dbReference type="SAM" id="Phobius"/>
    </source>
</evidence>
<name>A0AAJ6AQW1_MICMQ</name>
<evidence type="ECO:0000313" key="5">
    <source>
        <dbReference type="EMBL" id="WEF22268.1"/>
    </source>
</evidence>
<keyword evidence="2" id="KW-0732">Signal</keyword>
<dbReference type="InterPro" id="IPR013552">
    <property type="entry name" value="Thioester_dom"/>
</dbReference>
<dbReference type="Gene3D" id="1.10.150.480">
    <property type="match status" value="1"/>
</dbReference>
<dbReference type="AlphaFoldDB" id="A0AAJ6AQW1"/>
<dbReference type="InterPro" id="IPR023849">
    <property type="entry name" value="TQXA_dom"/>
</dbReference>
<feature type="chain" id="PRO_5042581991" evidence="2">
    <location>
        <begin position="27"/>
        <end position="499"/>
    </location>
</feature>
<evidence type="ECO:0000256" key="2">
    <source>
        <dbReference type="SAM" id="SignalP"/>
    </source>
</evidence>
<dbReference type="Pfam" id="PF18202">
    <property type="entry name" value="TQ"/>
    <property type="match status" value="1"/>
</dbReference>
<dbReference type="NCBIfam" id="NF033903">
    <property type="entry name" value="VaFE_rpt"/>
    <property type="match status" value="1"/>
</dbReference>
<keyword evidence="1" id="KW-0472">Membrane</keyword>
<dbReference type="InterPro" id="IPR041100">
    <property type="entry name" value="TQ"/>
</dbReference>
<organism evidence="5 6">
    <name type="scientific">Microbacterium maritypicum</name>
    <name type="common">Microbacterium liquefaciens</name>
    <dbReference type="NCBI Taxonomy" id="33918"/>
    <lineage>
        <taxon>Bacteria</taxon>
        <taxon>Bacillati</taxon>
        <taxon>Actinomycetota</taxon>
        <taxon>Actinomycetes</taxon>
        <taxon>Micrococcales</taxon>
        <taxon>Microbacteriaceae</taxon>
        <taxon>Microbacterium</taxon>
    </lineage>
</organism>
<feature type="domain" description="Thioester" evidence="3">
    <location>
        <begin position="73"/>
        <end position="182"/>
    </location>
</feature>
<dbReference type="Gene3D" id="2.60.40.3930">
    <property type="match status" value="1"/>
</dbReference>
<dbReference type="NCBIfam" id="TIGR03934">
    <property type="entry name" value="TQXA_dom"/>
    <property type="match status" value="1"/>
</dbReference>
<evidence type="ECO:0000259" key="4">
    <source>
        <dbReference type="Pfam" id="PF18202"/>
    </source>
</evidence>
<dbReference type="Pfam" id="PF08341">
    <property type="entry name" value="TED"/>
    <property type="match status" value="1"/>
</dbReference>
<evidence type="ECO:0000259" key="3">
    <source>
        <dbReference type="Pfam" id="PF08341"/>
    </source>
</evidence>
<reference evidence="5" key="1">
    <citation type="submission" date="2023-02" db="EMBL/GenBank/DDBJ databases">
        <title>Genome sequence of Microbacterium liquefaciens B1075.</title>
        <authorList>
            <person name="Cao J."/>
            <person name="Li X."/>
        </authorList>
    </citation>
    <scope>NUCLEOTIDE SEQUENCE</scope>
    <source>
        <strain evidence="5">B1075</strain>
    </source>
</reference>
<sequence>MRTRRSITAVVLALSVVAPASFTATAAVADAVESGDAVWIGSRAGHGYPGTAIFPIHGETPADPSAPGEPGLWAYCIEHDVSALTGLSGVVSDRAGYLGSNRFTDPAVQARVQWTLTHSYPAVDLLELEAAAGITALSRDDAIEATQYAIWNFTDLWSDPSTPWAWETPNSEAVYHYLVEGALAGAGPTPTAPQAVSVSVAGPATAPIAGSLAGPFVVTTDQASARVFTDPAYPLTDATGSAVDADAVVDGQELYIDLRGVADSGSTTLTAVVAGTAATGLVVSVPTVPGETPTSASHAQSIILVGASDATTSASAVMTWAAAASPTIGTTLTDAADGDRMLPSTGGALVDRIAYTGLTPGTAYTVSGALIRKSDASATGITGSTTFTPTAAEGTVEVAFTVPAGYAGQTLVAFEYLFLGATTDGAPIATHADLGDADQTVSIMAAPVVGAPETVAGTSAGATRLAATGGALPTGLSSAALLAVLAGAALMAVRRQDSV</sequence>
<feature type="signal peptide" evidence="2">
    <location>
        <begin position="1"/>
        <end position="26"/>
    </location>
</feature>
<keyword evidence="1" id="KW-1133">Transmembrane helix</keyword>
<evidence type="ECO:0000313" key="6">
    <source>
        <dbReference type="Proteomes" id="UP001214756"/>
    </source>
</evidence>
<keyword evidence="1" id="KW-0812">Transmembrane</keyword>
<feature type="domain" description="T-Q ester bond containing" evidence="4">
    <location>
        <begin position="326"/>
        <end position="442"/>
    </location>
</feature>
<accession>A0AAJ6AQW1</accession>
<dbReference type="EMBL" id="CP118606">
    <property type="protein sequence ID" value="WEF22268.1"/>
    <property type="molecule type" value="Genomic_DNA"/>
</dbReference>
<proteinExistence type="predicted"/>
<protein>
    <submittedName>
        <fullName evidence="5">VaFE repeat-containing surface-anchored protein</fullName>
    </submittedName>
</protein>
<feature type="transmembrane region" description="Helical" evidence="1">
    <location>
        <begin position="471"/>
        <end position="493"/>
    </location>
</feature>
<dbReference type="Proteomes" id="UP001214756">
    <property type="component" value="Chromosome"/>
</dbReference>